<gene>
    <name evidence="1" type="ORF">PYCCODRAFT_1430794</name>
</gene>
<evidence type="ECO:0000313" key="2">
    <source>
        <dbReference type="Proteomes" id="UP000193067"/>
    </source>
</evidence>
<dbReference type="AlphaFoldDB" id="A0A1Y2J2B4"/>
<accession>A0A1Y2J2B4</accession>
<protein>
    <submittedName>
        <fullName evidence="1">Uncharacterized protein</fullName>
    </submittedName>
</protein>
<organism evidence="1 2">
    <name type="scientific">Trametes coccinea (strain BRFM310)</name>
    <name type="common">Pycnoporus coccineus</name>
    <dbReference type="NCBI Taxonomy" id="1353009"/>
    <lineage>
        <taxon>Eukaryota</taxon>
        <taxon>Fungi</taxon>
        <taxon>Dikarya</taxon>
        <taxon>Basidiomycota</taxon>
        <taxon>Agaricomycotina</taxon>
        <taxon>Agaricomycetes</taxon>
        <taxon>Polyporales</taxon>
        <taxon>Polyporaceae</taxon>
        <taxon>Trametes</taxon>
    </lineage>
</organism>
<dbReference type="OrthoDB" id="10501123at2759"/>
<keyword evidence="2" id="KW-1185">Reference proteome</keyword>
<dbReference type="Proteomes" id="UP000193067">
    <property type="component" value="Unassembled WGS sequence"/>
</dbReference>
<proteinExistence type="predicted"/>
<reference evidence="1 2" key="1">
    <citation type="journal article" date="2015" name="Biotechnol. Biofuels">
        <title>Enhanced degradation of softwood versus hardwood by the white-rot fungus Pycnoporus coccineus.</title>
        <authorList>
            <person name="Couturier M."/>
            <person name="Navarro D."/>
            <person name="Chevret D."/>
            <person name="Henrissat B."/>
            <person name="Piumi F."/>
            <person name="Ruiz-Duenas F.J."/>
            <person name="Martinez A.T."/>
            <person name="Grigoriev I.V."/>
            <person name="Riley R."/>
            <person name="Lipzen A."/>
            <person name="Berrin J.G."/>
            <person name="Master E.R."/>
            <person name="Rosso M.N."/>
        </authorList>
    </citation>
    <scope>NUCLEOTIDE SEQUENCE [LARGE SCALE GENOMIC DNA]</scope>
    <source>
        <strain evidence="1 2">BRFM310</strain>
    </source>
</reference>
<evidence type="ECO:0000313" key="1">
    <source>
        <dbReference type="EMBL" id="OSD07539.1"/>
    </source>
</evidence>
<sequence length="228" mass="25306">MRGLCLVCTALIVEKAQRADMHLYETLAEPQWHGALRLCSHPGANAAGRVSGENGRSWPVGALGIFSSLHFRQWPRWLDIPTPLGPLIHRHSRPRRFVPIPRVAVPWTGYVGKVADLERISRSLESPLDRSWLAHLASVMEFEGPFVSDTRRAVGTLEERLDCFILSPPQLQAVEVSGATAVALVHRPFHRGHRSGPAGLRIKWPLASKPGRSFSSAAPTNYRPNQEI</sequence>
<name>A0A1Y2J2B4_TRAC3</name>
<dbReference type="EMBL" id="KZ084088">
    <property type="protein sequence ID" value="OSD07539.1"/>
    <property type="molecule type" value="Genomic_DNA"/>
</dbReference>